<evidence type="ECO:0008006" key="3">
    <source>
        <dbReference type="Google" id="ProtNLM"/>
    </source>
</evidence>
<dbReference type="EMBL" id="JAUSWH010000001">
    <property type="protein sequence ID" value="MDQ0454313.1"/>
    <property type="molecule type" value="Genomic_DNA"/>
</dbReference>
<dbReference type="InterPro" id="IPR035220">
    <property type="entry name" value="DUF5330"/>
</dbReference>
<dbReference type="RefSeq" id="WP_307156491.1">
    <property type="nucleotide sequence ID" value="NZ_JAUSWH010000001.1"/>
</dbReference>
<gene>
    <name evidence="1" type="ORF">QO005_000628</name>
</gene>
<keyword evidence="2" id="KW-1185">Reference proteome</keyword>
<evidence type="ECO:0000313" key="2">
    <source>
        <dbReference type="Proteomes" id="UP001235269"/>
    </source>
</evidence>
<name>A0ABU0I9L0_9HYPH</name>
<comment type="caution">
    <text evidence="1">The sequence shown here is derived from an EMBL/GenBank/DDBJ whole genome shotgun (WGS) entry which is preliminary data.</text>
</comment>
<evidence type="ECO:0000313" key="1">
    <source>
        <dbReference type="EMBL" id="MDQ0454313.1"/>
    </source>
</evidence>
<organism evidence="1 2">
    <name type="scientific">Rhizobium paknamense</name>
    <dbReference type="NCBI Taxonomy" id="1206817"/>
    <lineage>
        <taxon>Bacteria</taxon>
        <taxon>Pseudomonadati</taxon>
        <taxon>Pseudomonadota</taxon>
        <taxon>Alphaproteobacteria</taxon>
        <taxon>Hyphomicrobiales</taxon>
        <taxon>Rhizobiaceae</taxon>
        <taxon>Rhizobium/Agrobacterium group</taxon>
        <taxon>Rhizobium</taxon>
    </lineage>
</organism>
<proteinExistence type="predicted"/>
<dbReference type="Pfam" id="PF17264">
    <property type="entry name" value="DUF5330"/>
    <property type="match status" value="1"/>
</dbReference>
<dbReference type="Proteomes" id="UP001235269">
    <property type="component" value="Unassembled WGS sequence"/>
</dbReference>
<reference evidence="1 2" key="1">
    <citation type="submission" date="2023-07" db="EMBL/GenBank/DDBJ databases">
        <title>Genomic Encyclopedia of Type Strains, Phase IV (KMG-IV): sequencing the most valuable type-strain genomes for metagenomic binning, comparative biology and taxonomic classification.</title>
        <authorList>
            <person name="Goeker M."/>
        </authorList>
    </citation>
    <scope>NUCLEOTIDE SEQUENCE [LARGE SCALE GENOMIC DNA]</scope>
    <source>
        <strain evidence="1 2">DSM 100301</strain>
    </source>
</reference>
<protein>
    <recommendedName>
        <fullName evidence="3">DUF5330 domain-containing protein</fullName>
    </recommendedName>
</protein>
<sequence>MWFLIKGTFWFTVVLVLLSYFGGAGDGKSASAPAFELGNAVAAITGAYDYARGLCDEKPDVCVKGAETIQAIGVRAREGALVAYQMLNRHFGDGETAVPANTGSGPAGEPAIASSVSGNVRHGLREDAAAPHGVMREAAEDEVLTGTVSGPMVISIPKPKPKPAG</sequence>
<accession>A0ABU0I9L0</accession>